<dbReference type="Proteomes" id="UP001168821">
    <property type="component" value="Unassembled WGS sequence"/>
</dbReference>
<comment type="caution">
    <text evidence="1">The sequence shown here is derived from an EMBL/GenBank/DDBJ whole genome shotgun (WGS) entry which is preliminary data.</text>
</comment>
<proteinExistence type="predicted"/>
<keyword evidence="2" id="KW-1185">Reference proteome</keyword>
<name>A0AA38J077_9CUCU</name>
<gene>
    <name evidence="1" type="ORF">Zmor_002209</name>
</gene>
<accession>A0AA38J077</accession>
<protein>
    <submittedName>
        <fullName evidence="1">Uncharacterized protein</fullName>
    </submittedName>
</protein>
<sequence>MEVPNDRDICLAFVPHFTSCQQLSGRLSSARHVQPVIDGQIRNDSAVHLSQSTSAFRQFCANDPTTRTTYSRCLYSHQSHNDSLLSPADLRRLIDKFLSRRTAVRLH</sequence>
<dbReference type="EMBL" id="JALNTZ010000001">
    <property type="protein sequence ID" value="KAJ3666778.1"/>
    <property type="molecule type" value="Genomic_DNA"/>
</dbReference>
<evidence type="ECO:0000313" key="2">
    <source>
        <dbReference type="Proteomes" id="UP001168821"/>
    </source>
</evidence>
<evidence type="ECO:0000313" key="1">
    <source>
        <dbReference type="EMBL" id="KAJ3666778.1"/>
    </source>
</evidence>
<dbReference type="AlphaFoldDB" id="A0AA38J077"/>
<reference evidence="1" key="1">
    <citation type="journal article" date="2023" name="G3 (Bethesda)">
        <title>Whole genome assemblies of Zophobas morio and Tenebrio molitor.</title>
        <authorList>
            <person name="Kaur S."/>
            <person name="Stinson S.A."/>
            <person name="diCenzo G.C."/>
        </authorList>
    </citation>
    <scope>NUCLEOTIDE SEQUENCE</scope>
    <source>
        <strain evidence="1">QUZm001</strain>
    </source>
</reference>
<organism evidence="1 2">
    <name type="scientific">Zophobas morio</name>
    <dbReference type="NCBI Taxonomy" id="2755281"/>
    <lineage>
        <taxon>Eukaryota</taxon>
        <taxon>Metazoa</taxon>
        <taxon>Ecdysozoa</taxon>
        <taxon>Arthropoda</taxon>
        <taxon>Hexapoda</taxon>
        <taxon>Insecta</taxon>
        <taxon>Pterygota</taxon>
        <taxon>Neoptera</taxon>
        <taxon>Endopterygota</taxon>
        <taxon>Coleoptera</taxon>
        <taxon>Polyphaga</taxon>
        <taxon>Cucujiformia</taxon>
        <taxon>Tenebrionidae</taxon>
        <taxon>Zophobas</taxon>
    </lineage>
</organism>